<keyword evidence="3 4" id="KW-0539">Nucleus</keyword>
<organism evidence="5 6">
    <name type="scientific">Trichobilharzia regenti</name>
    <name type="common">Nasal bird schistosome</name>
    <dbReference type="NCBI Taxonomy" id="157069"/>
    <lineage>
        <taxon>Eukaryota</taxon>
        <taxon>Metazoa</taxon>
        <taxon>Spiralia</taxon>
        <taxon>Lophotrochozoa</taxon>
        <taxon>Platyhelminthes</taxon>
        <taxon>Trematoda</taxon>
        <taxon>Digenea</taxon>
        <taxon>Strigeidida</taxon>
        <taxon>Schistosomatoidea</taxon>
        <taxon>Schistosomatidae</taxon>
        <taxon>Trichobilharzia</taxon>
    </lineage>
</organism>
<comment type="subcellular location">
    <subcellularLocation>
        <location evidence="4">Cytoplasm</location>
    </subcellularLocation>
    <subcellularLocation>
        <location evidence="4">Nucleus</location>
    </subcellularLocation>
</comment>
<sequence>MSLPIPECMDLMNPTGLSSRTDVRDDFKKHTMQPTCTGTSVIGIRFRDGVVLAADMLVSYGSLARYMDFERMFKVNKNTVMCCSGDVADFQFLKHYVEEQTHLESLIADGFQMSPHALHSLITRILYNRRSRLDPLWNTYIVGGLESDGKPFLGYCNMLGVSFADNYVATGFGAYFAIPILRECVEIKAKGDPNNISQEDAVAAITGSMKQLYLRDCRAFDTYQMAVVTKDGVQIHGPLKLKCDWSIAEYVHGYD</sequence>
<evidence type="ECO:0000313" key="5">
    <source>
        <dbReference type="Proteomes" id="UP000050795"/>
    </source>
</evidence>
<keyword evidence="1 4" id="KW-0963">Cytoplasm</keyword>
<dbReference type="InterPro" id="IPR016050">
    <property type="entry name" value="Proteasome_bsu_CS"/>
</dbReference>
<comment type="function">
    <text evidence="4">Non-catalytic component of the proteasome.</text>
</comment>
<reference evidence="5" key="1">
    <citation type="submission" date="2022-06" db="EMBL/GenBank/DDBJ databases">
        <authorList>
            <person name="Berger JAMES D."/>
            <person name="Berger JAMES D."/>
        </authorList>
    </citation>
    <scope>NUCLEOTIDE SEQUENCE [LARGE SCALE GENOMIC DNA]</scope>
</reference>
<proteinExistence type="inferred from homology"/>
<name>A0AA85IU72_TRIRE</name>
<dbReference type="InterPro" id="IPR023333">
    <property type="entry name" value="Proteasome_suB-type"/>
</dbReference>
<keyword evidence="2 4" id="KW-0647">Proteasome</keyword>
<dbReference type="PANTHER" id="PTHR32194">
    <property type="entry name" value="METALLOPROTEASE TLDD"/>
    <property type="match status" value="1"/>
</dbReference>
<dbReference type="PIRSF" id="PIRSF001213">
    <property type="entry name" value="Psome_endopept_beta"/>
    <property type="match status" value="1"/>
</dbReference>
<dbReference type="PROSITE" id="PS51476">
    <property type="entry name" value="PROTEASOME_BETA_2"/>
    <property type="match status" value="1"/>
</dbReference>
<keyword evidence="5" id="KW-1185">Reference proteome</keyword>
<evidence type="ECO:0000256" key="4">
    <source>
        <dbReference type="PIRNR" id="PIRNR001213"/>
    </source>
</evidence>
<dbReference type="GO" id="GO:0051603">
    <property type="term" value="P:proteolysis involved in protein catabolic process"/>
    <property type="evidence" value="ECO:0007669"/>
    <property type="project" value="InterPro"/>
</dbReference>
<protein>
    <recommendedName>
        <fullName evidence="4">Proteasome subunit beta</fullName>
    </recommendedName>
</protein>
<dbReference type="InterPro" id="IPR001353">
    <property type="entry name" value="Proteasome_sua/b"/>
</dbReference>
<dbReference type="WBParaSite" id="TREG1_111130.1">
    <property type="protein sequence ID" value="TREG1_111130.1"/>
    <property type="gene ID" value="TREG1_111130"/>
</dbReference>
<dbReference type="GO" id="GO:0005737">
    <property type="term" value="C:cytoplasm"/>
    <property type="evidence" value="ECO:0007669"/>
    <property type="project" value="UniProtKB-SubCell"/>
</dbReference>
<reference evidence="6" key="2">
    <citation type="submission" date="2023-11" db="UniProtKB">
        <authorList>
            <consortium name="WormBaseParasite"/>
        </authorList>
    </citation>
    <scope>IDENTIFICATION</scope>
</reference>
<dbReference type="PANTHER" id="PTHR32194:SF6">
    <property type="entry name" value="PROTEASOME SUBUNIT BETA"/>
    <property type="match status" value="1"/>
</dbReference>
<dbReference type="InterPro" id="IPR016295">
    <property type="entry name" value="Proteasome_beta4"/>
</dbReference>
<evidence type="ECO:0000256" key="1">
    <source>
        <dbReference type="ARBA" id="ARBA00022490"/>
    </source>
</evidence>
<dbReference type="PROSITE" id="PS00854">
    <property type="entry name" value="PROTEASOME_BETA_1"/>
    <property type="match status" value="1"/>
</dbReference>
<dbReference type="Proteomes" id="UP000050795">
    <property type="component" value="Unassembled WGS sequence"/>
</dbReference>
<evidence type="ECO:0000256" key="2">
    <source>
        <dbReference type="ARBA" id="ARBA00022942"/>
    </source>
</evidence>
<dbReference type="Pfam" id="PF00227">
    <property type="entry name" value="Proteasome"/>
    <property type="match status" value="1"/>
</dbReference>
<evidence type="ECO:0000256" key="3">
    <source>
        <dbReference type="ARBA" id="ARBA00023242"/>
    </source>
</evidence>
<dbReference type="GO" id="GO:0019774">
    <property type="term" value="C:proteasome core complex, beta-subunit complex"/>
    <property type="evidence" value="ECO:0007669"/>
    <property type="project" value="UniProtKB-UniRule"/>
</dbReference>
<dbReference type="AlphaFoldDB" id="A0AA85IU72"/>
<accession>A0AA85IU72</accession>
<dbReference type="InterPro" id="IPR029055">
    <property type="entry name" value="Ntn_hydrolases_N"/>
</dbReference>
<comment type="similarity">
    <text evidence="4">Belongs to the peptidase T1B family.</text>
</comment>
<dbReference type="SUPFAM" id="SSF56235">
    <property type="entry name" value="N-terminal nucleophile aminohydrolases (Ntn hydrolases)"/>
    <property type="match status" value="1"/>
</dbReference>
<dbReference type="Gene3D" id="3.60.20.10">
    <property type="entry name" value="Glutamine Phosphoribosylpyrophosphate, subunit 1, domain 1"/>
    <property type="match status" value="1"/>
</dbReference>
<evidence type="ECO:0000313" key="6">
    <source>
        <dbReference type="WBParaSite" id="TREG1_111130.1"/>
    </source>
</evidence>
<dbReference type="CDD" id="cd03760">
    <property type="entry name" value="proteasome_beta_type_4"/>
    <property type="match status" value="1"/>
</dbReference>
<dbReference type="GO" id="GO:0005634">
    <property type="term" value="C:nucleus"/>
    <property type="evidence" value="ECO:0007669"/>
    <property type="project" value="UniProtKB-SubCell"/>
</dbReference>